<dbReference type="AlphaFoldDB" id="A0A7G3GC14"/>
<dbReference type="KEGG" id="ifl:C1H71_14945"/>
<feature type="region of interest" description="Disordered" evidence="1">
    <location>
        <begin position="309"/>
        <end position="328"/>
    </location>
</feature>
<feature type="transmembrane region" description="Helical" evidence="2">
    <location>
        <begin position="873"/>
        <end position="895"/>
    </location>
</feature>
<evidence type="ECO:0000256" key="1">
    <source>
        <dbReference type="SAM" id="MobiDB-lite"/>
    </source>
</evidence>
<feature type="region of interest" description="Disordered" evidence="1">
    <location>
        <begin position="178"/>
        <end position="227"/>
    </location>
</feature>
<sequence>MPNPIKAQNNLLIAFHPQQFAKGSKVSARLVKMIRKVENNNATLASSSPKMSLNTESANKFIAKLNAYIAENPVHCEKLKQDIQKNNEISSLITVRNKDGKEKVEWVGEQATKQDLDNMLCVLKSQHHVTSTLYKKIYNFKFSDLVPAQPSEVSNVPSSLRGSFLYPEKLNPFADRVSVNESTSTENATSSLSVNSPDPKNGNPFGDYDLEGASDSSNFAESATVESSYPEVLNPFADRVSVNESTSSNSTENATSSLSVSSPDPKNGNPFGGSDLEGASDSSNFAESATVESSYPEVLNPFADRVSVNESTSSNSTENAISRTESQRPLKDGVADAFLQLLNEYLRYDGESFKAKNQIASHIKKIKQDIKDPAVSKYIKIEQGEKGVEIRWVNDKLNTIEQMQELWDGVNRGHDLEKSSFGKLFKNFSFVDAKVNVLPREQIDKIVLRAANPAMHALGKSAVVAMKQETATKVLEYYLDLDNHDKRMPNDALSELVAHYGRVDEAIGAAQSKTKKLSAENSLSLMDVSLKEQLQRIFHGIQTDVRIERFESDVDKEGGKFLTTMKSQLNEFNSTFGWKAVAEKIKSNVDEDFKKAHEGYAQKTQRAKNIFPSGLKAEHPLSSQIDSICRESHQGAITNIVKCYGETYLTNITAAVAGFDAETYFKGKSLERTADNVVKLNKSLRDLYAHAEDKIKQFVKESNVGESSQDLEKAFSLAQTQLKTAIHEKTLANDMTVFNLLQAKVDNLPKLNPAQVKKSFWQRSIHKSSINISTEQADKLLKLSQQLKEDKIKIINQERLGSDGVPTELSNKINTVNKTILDKTPEKESFSKKLREGFKEAFKPNWLRILGGGGMAAGLTAGVIVAATTPVLVALAPIIIPSLLVSVGVAAAIWVGKNVYEHVQKLKQFEVVTDQIRENCNSVAVS</sequence>
<name>A0A7G3GC14_9NEIS</name>
<protein>
    <submittedName>
        <fullName evidence="3">Uncharacterized protein</fullName>
    </submittedName>
</protein>
<feature type="compositionally biased region" description="Low complexity" evidence="1">
    <location>
        <begin position="309"/>
        <end position="319"/>
    </location>
</feature>
<feature type="compositionally biased region" description="Polar residues" evidence="1">
    <location>
        <begin position="214"/>
        <end position="227"/>
    </location>
</feature>
<evidence type="ECO:0000256" key="2">
    <source>
        <dbReference type="SAM" id="Phobius"/>
    </source>
</evidence>
<feature type="transmembrane region" description="Helical" evidence="2">
    <location>
        <begin position="845"/>
        <end position="867"/>
    </location>
</feature>
<gene>
    <name evidence="3" type="ORF">C1H71_14945</name>
</gene>
<dbReference type="Proteomes" id="UP000515917">
    <property type="component" value="Chromosome"/>
</dbReference>
<keyword evidence="2" id="KW-1133">Transmembrane helix</keyword>
<keyword evidence="2" id="KW-0812">Transmembrane</keyword>
<evidence type="ECO:0000313" key="4">
    <source>
        <dbReference type="Proteomes" id="UP000515917"/>
    </source>
</evidence>
<feature type="compositionally biased region" description="Low complexity" evidence="1">
    <location>
        <begin position="243"/>
        <end position="259"/>
    </location>
</feature>
<keyword evidence="2" id="KW-0472">Membrane</keyword>
<reference evidence="3 4" key="1">
    <citation type="submission" date="2018-01" db="EMBL/GenBank/DDBJ databases">
        <title>Genome sequence of Iodobacter sp. strain PCH194 isolated from Indian Trans-Himalaya.</title>
        <authorList>
            <person name="Kumar V."/>
            <person name="Thakur V."/>
            <person name="Kumar S."/>
            <person name="Singh D."/>
        </authorList>
    </citation>
    <scope>NUCLEOTIDE SEQUENCE [LARGE SCALE GENOMIC DNA]</scope>
    <source>
        <strain evidence="3 4">PCH194</strain>
    </source>
</reference>
<dbReference type="RefSeq" id="WP_130107225.1">
    <property type="nucleotide sequence ID" value="NZ_CP025781.1"/>
</dbReference>
<feature type="region of interest" description="Disordered" evidence="1">
    <location>
        <begin position="243"/>
        <end position="292"/>
    </location>
</feature>
<dbReference type="EMBL" id="CP025781">
    <property type="protein sequence ID" value="QBC44698.1"/>
    <property type="molecule type" value="Genomic_DNA"/>
</dbReference>
<evidence type="ECO:0000313" key="3">
    <source>
        <dbReference type="EMBL" id="QBC44698.1"/>
    </source>
</evidence>
<feature type="compositionally biased region" description="Polar residues" evidence="1">
    <location>
        <begin position="280"/>
        <end position="292"/>
    </location>
</feature>
<proteinExistence type="predicted"/>
<organism evidence="3 4">
    <name type="scientific">Iodobacter fluviatilis</name>
    <dbReference type="NCBI Taxonomy" id="537"/>
    <lineage>
        <taxon>Bacteria</taxon>
        <taxon>Pseudomonadati</taxon>
        <taxon>Pseudomonadota</taxon>
        <taxon>Betaproteobacteria</taxon>
        <taxon>Neisseriales</taxon>
        <taxon>Chitinibacteraceae</taxon>
        <taxon>Iodobacter</taxon>
    </lineage>
</organism>
<keyword evidence="4" id="KW-1185">Reference proteome</keyword>
<feature type="compositionally biased region" description="Low complexity" evidence="1">
    <location>
        <begin position="179"/>
        <end position="193"/>
    </location>
</feature>
<accession>A0A7G3GC14</accession>